<protein>
    <submittedName>
        <fullName evidence="2">Uncharacterized protein</fullName>
    </submittedName>
</protein>
<dbReference type="Proteomes" id="UP000828390">
    <property type="component" value="Unassembled WGS sequence"/>
</dbReference>
<name>A0A9D4CLD1_DREPO</name>
<dbReference type="EMBL" id="JAIWYP010000012">
    <property type="protein sequence ID" value="KAH3726622.1"/>
    <property type="molecule type" value="Genomic_DNA"/>
</dbReference>
<keyword evidence="3" id="KW-1185">Reference proteome</keyword>
<reference evidence="2" key="2">
    <citation type="submission" date="2020-11" db="EMBL/GenBank/DDBJ databases">
        <authorList>
            <person name="McCartney M.A."/>
            <person name="Auch B."/>
            <person name="Kono T."/>
            <person name="Mallez S."/>
            <person name="Becker A."/>
            <person name="Gohl D.M."/>
            <person name="Silverstein K.A.T."/>
            <person name="Koren S."/>
            <person name="Bechman K.B."/>
            <person name="Herman A."/>
            <person name="Abrahante J.E."/>
            <person name="Garbe J."/>
        </authorList>
    </citation>
    <scope>NUCLEOTIDE SEQUENCE</scope>
    <source>
        <strain evidence="2">Duluth1</strain>
        <tissue evidence="2">Whole animal</tissue>
    </source>
</reference>
<proteinExistence type="predicted"/>
<dbReference type="AlphaFoldDB" id="A0A9D4CLD1"/>
<reference evidence="2" key="1">
    <citation type="journal article" date="2019" name="bioRxiv">
        <title>The Genome of the Zebra Mussel, Dreissena polymorpha: A Resource for Invasive Species Research.</title>
        <authorList>
            <person name="McCartney M.A."/>
            <person name="Auch B."/>
            <person name="Kono T."/>
            <person name="Mallez S."/>
            <person name="Zhang Y."/>
            <person name="Obille A."/>
            <person name="Becker A."/>
            <person name="Abrahante J.E."/>
            <person name="Garbe J."/>
            <person name="Badalamenti J.P."/>
            <person name="Herman A."/>
            <person name="Mangelson H."/>
            <person name="Liachko I."/>
            <person name="Sullivan S."/>
            <person name="Sone E.D."/>
            <person name="Koren S."/>
            <person name="Silverstein K.A.T."/>
            <person name="Beckman K.B."/>
            <person name="Gohl D.M."/>
        </authorList>
    </citation>
    <scope>NUCLEOTIDE SEQUENCE</scope>
    <source>
        <strain evidence="2">Duluth1</strain>
        <tissue evidence="2">Whole animal</tissue>
    </source>
</reference>
<organism evidence="2 3">
    <name type="scientific">Dreissena polymorpha</name>
    <name type="common">Zebra mussel</name>
    <name type="synonym">Mytilus polymorpha</name>
    <dbReference type="NCBI Taxonomy" id="45954"/>
    <lineage>
        <taxon>Eukaryota</taxon>
        <taxon>Metazoa</taxon>
        <taxon>Spiralia</taxon>
        <taxon>Lophotrochozoa</taxon>
        <taxon>Mollusca</taxon>
        <taxon>Bivalvia</taxon>
        <taxon>Autobranchia</taxon>
        <taxon>Heteroconchia</taxon>
        <taxon>Euheterodonta</taxon>
        <taxon>Imparidentia</taxon>
        <taxon>Neoheterodontei</taxon>
        <taxon>Myida</taxon>
        <taxon>Dreissenoidea</taxon>
        <taxon>Dreissenidae</taxon>
        <taxon>Dreissena</taxon>
    </lineage>
</organism>
<evidence type="ECO:0000313" key="3">
    <source>
        <dbReference type="Proteomes" id="UP000828390"/>
    </source>
</evidence>
<evidence type="ECO:0000313" key="2">
    <source>
        <dbReference type="EMBL" id="KAH3726622.1"/>
    </source>
</evidence>
<sequence>MIFDNGTAVSAGNFLSERDEVPGDHNADIGESWLVFSGDKCTAAYNYTTLINVKCGPTRVSFIILTY</sequence>
<dbReference type="EMBL" id="JAIWYP010000012">
    <property type="protein sequence ID" value="KAH3726620.1"/>
    <property type="molecule type" value="Genomic_DNA"/>
</dbReference>
<evidence type="ECO:0000313" key="1">
    <source>
        <dbReference type="EMBL" id="KAH3726620.1"/>
    </source>
</evidence>
<comment type="caution">
    <text evidence="2">The sequence shown here is derived from an EMBL/GenBank/DDBJ whole genome shotgun (WGS) entry which is preliminary data.</text>
</comment>
<gene>
    <name evidence="1" type="ORF">DPMN_052487</name>
    <name evidence="2" type="ORF">DPMN_052490</name>
</gene>
<accession>A0A9D4CLD1</accession>